<evidence type="ECO:0000256" key="1">
    <source>
        <dbReference type="ARBA" id="ARBA00004117"/>
    </source>
</evidence>
<accession>W4HFH1</accession>
<dbReference type="AlphaFoldDB" id="W4HFH1"/>
<feature type="domain" description="Flagellar basal body rod protein N-terminal" evidence="7">
    <location>
        <begin position="10"/>
        <end position="36"/>
    </location>
</feature>
<reference evidence="9 10" key="1">
    <citation type="journal article" date="2014" name="Antonie Van Leeuwenhoek">
        <title>Roseivivax atlanticus sp. nov., isolated from surface seawater of the Atlantic Ocean.</title>
        <authorList>
            <person name="Li G."/>
            <person name="Lai Q."/>
            <person name="Liu X."/>
            <person name="Sun F."/>
            <person name="Shao Z."/>
        </authorList>
    </citation>
    <scope>NUCLEOTIDE SEQUENCE [LARGE SCALE GENOMIC DNA]</scope>
    <source>
        <strain evidence="9 10">22II-s10s</strain>
    </source>
</reference>
<comment type="similarity">
    <text evidence="2">Belongs to the flagella basal body rod proteins family.</text>
</comment>
<dbReference type="InterPro" id="IPR019776">
    <property type="entry name" value="Flagellar_basal_body_rod_CS"/>
</dbReference>
<comment type="subcellular location">
    <subcellularLocation>
        <location evidence="1 6">Bacterial flagellum basal body</location>
    </subcellularLocation>
</comment>
<dbReference type="Pfam" id="PF00460">
    <property type="entry name" value="Flg_bb_rod"/>
    <property type="match status" value="1"/>
</dbReference>
<dbReference type="EMBL" id="AQQW01000012">
    <property type="protein sequence ID" value="ETW11444.1"/>
    <property type="molecule type" value="Genomic_DNA"/>
</dbReference>
<keyword evidence="9" id="KW-0969">Cilium</keyword>
<dbReference type="Proteomes" id="UP000019063">
    <property type="component" value="Unassembled WGS sequence"/>
</dbReference>
<evidence type="ECO:0000256" key="4">
    <source>
        <dbReference type="ARBA" id="ARBA00023143"/>
    </source>
</evidence>
<protein>
    <recommendedName>
        <fullName evidence="3 6">Flagellar basal-body rod protein FlgC</fullName>
    </recommendedName>
</protein>
<organism evidence="9 10">
    <name type="scientific">Roseivivax marinus</name>
    <dbReference type="NCBI Taxonomy" id="1379903"/>
    <lineage>
        <taxon>Bacteria</taxon>
        <taxon>Pseudomonadati</taxon>
        <taxon>Pseudomonadota</taxon>
        <taxon>Alphaproteobacteria</taxon>
        <taxon>Rhodobacterales</taxon>
        <taxon>Roseobacteraceae</taxon>
        <taxon>Roseivivax</taxon>
    </lineage>
</organism>
<evidence type="ECO:0000256" key="5">
    <source>
        <dbReference type="ARBA" id="ARBA00025933"/>
    </source>
</evidence>
<dbReference type="GO" id="GO:0030694">
    <property type="term" value="C:bacterial-type flagellum basal body, rod"/>
    <property type="evidence" value="ECO:0007669"/>
    <property type="project" value="UniProtKB-UniRule"/>
</dbReference>
<keyword evidence="10" id="KW-1185">Reference proteome</keyword>
<dbReference type="InterPro" id="IPR001444">
    <property type="entry name" value="Flag_bb_rod_N"/>
</dbReference>
<gene>
    <name evidence="9" type="primary">flgC</name>
    <name evidence="9" type="ORF">ATO8_17275</name>
</gene>
<evidence type="ECO:0000256" key="6">
    <source>
        <dbReference type="RuleBase" id="RU362062"/>
    </source>
</evidence>
<evidence type="ECO:0000259" key="7">
    <source>
        <dbReference type="Pfam" id="PF00460"/>
    </source>
</evidence>
<evidence type="ECO:0000256" key="2">
    <source>
        <dbReference type="ARBA" id="ARBA00009677"/>
    </source>
</evidence>
<name>W4HFH1_9RHOB</name>
<dbReference type="PATRIC" id="fig|1317118.6.peg.3555"/>
<proteinExistence type="inferred from homology"/>
<dbReference type="GO" id="GO:0071978">
    <property type="term" value="P:bacterial-type flagellum-dependent swarming motility"/>
    <property type="evidence" value="ECO:0007669"/>
    <property type="project" value="TreeGrafter"/>
</dbReference>
<evidence type="ECO:0000313" key="10">
    <source>
        <dbReference type="Proteomes" id="UP000019063"/>
    </source>
</evidence>
<keyword evidence="4 6" id="KW-0975">Bacterial flagellum</keyword>
<dbReference type="Pfam" id="PF06429">
    <property type="entry name" value="Flg_bbr_C"/>
    <property type="match status" value="1"/>
</dbReference>
<dbReference type="STRING" id="1379903.ATO8_17275"/>
<comment type="subunit">
    <text evidence="5 6">The basal body constitutes a major portion of the flagellar organelle and consists of four rings (L,P,S, and M) mounted on a central rod. The rod consists of about 26 subunits of FlgG in the distal portion, and FlgB, FlgC and FlgF are thought to build up the proximal portion of the rod with about 6 subunits each.</text>
</comment>
<sequence>MDPLKSITSIASSGLLAQSTRLKVVTENVANAETRGTTPGADPYRRKTVSFAEAVDRATGTSHVEVAEIGRARGEFDTVLDPSHPAADENGFVKVPDVNTLLEMANMREASRSYEANMTMFETGRKMRARMLDLLK</sequence>
<dbReference type="RefSeq" id="WP_043846338.1">
    <property type="nucleotide sequence ID" value="NZ_AQQW01000012.1"/>
</dbReference>
<comment type="caution">
    <text evidence="9">The sequence shown here is derived from an EMBL/GenBank/DDBJ whole genome shotgun (WGS) entry which is preliminary data.</text>
</comment>
<evidence type="ECO:0000256" key="3">
    <source>
        <dbReference type="ARBA" id="ARBA00017941"/>
    </source>
</evidence>
<dbReference type="PROSITE" id="PS00588">
    <property type="entry name" value="FLAGELLA_BB_ROD"/>
    <property type="match status" value="1"/>
</dbReference>
<dbReference type="PANTHER" id="PTHR30435">
    <property type="entry name" value="FLAGELLAR PROTEIN"/>
    <property type="match status" value="1"/>
</dbReference>
<dbReference type="InterPro" id="IPR006299">
    <property type="entry name" value="FlgC"/>
</dbReference>
<keyword evidence="9" id="KW-0966">Cell projection</keyword>
<evidence type="ECO:0000259" key="8">
    <source>
        <dbReference type="Pfam" id="PF06429"/>
    </source>
</evidence>
<dbReference type="InterPro" id="IPR010930">
    <property type="entry name" value="Flg_bb/hook_C_dom"/>
</dbReference>
<evidence type="ECO:0000313" key="9">
    <source>
        <dbReference type="EMBL" id="ETW11444.1"/>
    </source>
</evidence>
<dbReference type="PANTHER" id="PTHR30435:SF2">
    <property type="entry name" value="FLAGELLAR BASAL-BODY ROD PROTEIN FLGC"/>
    <property type="match status" value="1"/>
</dbReference>
<dbReference type="eggNOG" id="COG1558">
    <property type="taxonomic scope" value="Bacteria"/>
</dbReference>
<keyword evidence="9" id="KW-0282">Flagellum</keyword>
<feature type="domain" description="Flagellar basal-body/hook protein C-terminal" evidence="8">
    <location>
        <begin position="90"/>
        <end position="134"/>
    </location>
</feature>
<dbReference type="NCBIfam" id="TIGR01395">
    <property type="entry name" value="FlgC"/>
    <property type="match status" value="1"/>
</dbReference>